<dbReference type="SMR" id="B3MKL9"/>
<dbReference type="PROSITE" id="PS50135">
    <property type="entry name" value="ZF_ZZ_2"/>
    <property type="match status" value="1"/>
</dbReference>
<dbReference type="InterPro" id="IPR000433">
    <property type="entry name" value="Znf_ZZ"/>
</dbReference>
<dbReference type="GeneID" id="6498232"/>
<dbReference type="Pfam" id="PF00569">
    <property type="entry name" value="ZZ"/>
    <property type="match status" value="1"/>
</dbReference>
<reference evidence="9 10" key="1">
    <citation type="journal article" date="2007" name="Nature">
        <title>Evolution of genes and genomes on the Drosophila phylogeny.</title>
        <authorList>
            <consortium name="Drosophila 12 Genomes Consortium"/>
            <person name="Clark A.G."/>
            <person name="Eisen M.B."/>
            <person name="Smith D.R."/>
            <person name="Bergman C.M."/>
            <person name="Oliver B."/>
            <person name="Markow T.A."/>
            <person name="Kaufman T.C."/>
            <person name="Kellis M."/>
            <person name="Gelbart W."/>
            <person name="Iyer V.N."/>
            <person name="Pollard D.A."/>
            <person name="Sackton T.B."/>
            <person name="Larracuente A.M."/>
            <person name="Singh N.D."/>
            <person name="Abad J.P."/>
            <person name="Abt D.N."/>
            <person name="Adryan B."/>
            <person name="Aguade M."/>
            <person name="Akashi H."/>
            <person name="Anderson W.W."/>
            <person name="Aquadro C.F."/>
            <person name="Ardell D.H."/>
            <person name="Arguello R."/>
            <person name="Artieri C.G."/>
            <person name="Barbash D.A."/>
            <person name="Barker D."/>
            <person name="Barsanti P."/>
            <person name="Batterham P."/>
            <person name="Batzoglou S."/>
            <person name="Begun D."/>
            <person name="Bhutkar A."/>
            <person name="Blanco E."/>
            <person name="Bosak S.A."/>
            <person name="Bradley R.K."/>
            <person name="Brand A.D."/>
            <person name="Brent M.R."/>
            <person name="Brooks A.N."/>
            <person name="Brown R.H."/>
            <person name="Butlin R.K."/>
            <person name="Caggese C."/>
            <person name="Calvi B.R."/>
            <person name="Bernardo de Carvalho A."/>
            <person name="Caspi A."/>
            <person name="Castrezana S."/>
            <person name="Celniker S.E."/>
            <person name="Chang J.L."/>
            <person name="Chapple C."/>
            <person name="Chatterji S."/>
            <person name="Chinwalla A."/>
            <person name="Civetta A."/>
            <person name="Clifton S.W."/>
            <person name="Comeron J.M."/>
            <person name="Costello J.C."/>
            <person name="Coyne J.A."/>
            <person name="Daub J."/>
            <person name="David R.G."/>
            <person name="Delcher A.L."/>
            <person name="Delehaunty K."/>
            <person name="Do C.B."/>
            <person name="Ebling H."/>
            <person name="Edwards K."/>
            <person name="Eickbush T."/>
            <person name="Evans J.D."/>
            <person name="Filipski A."/>
            <person name="Findeiss S."/>
            <person name="Freyhult E."/>
            <person name="Fulton L."/>
            <person name="Fulton R."/>
            <person name="Garcia A.C."/>
            <person name="Gardiner A."/>
            <person name="Garfield D.A."/>
            <person name="Garvin B.E."/>
            <person name="Gibson G."/>
            <person name="Gilbert D."/>
            <person name="Gnerre S."/>
            <person name="Godfrey J."/>
            <person name="Good R."/>
            <person name="Gotea V."/>
            <person name="Gravely B."/>
            <person name="Greenberg A.J."/>
            <person name="Griffiths-Jones S."/>
            <person name="Gross S."/>
            <person name="Guigo R."/>
            <person name="Gustafson E.A."/>
            <person name="Haerty W."/>
            <person name="Hahn M.W."/>
            <person name="Halligan D.L."/>
            <person name="Halpern A.L."/>
            <person name="Halter G.M."/>
            <person name="Han M.V."/>
            <person name="Heger A."/>
            <person name="Hillier L."/>
            <person name="Hinrichs A.S."/>
            <person name="Holmes I."/>
            <person name="Hoskins R.A."/>
            <person name="Hubisz M.J."/>
            <person name="Hultmark D."/>
            <person name="Huntley M.A."/>
            <person name="Jaffe D.B."/>
            <person name="Jagadeeshan S."/>
            <person name="Jeck W.R."/>
            <person name="Johnson J."/>
            <person name="Jones C.D."/>
            <person name="Jordan W.C."/>
            <person name="Karpen G.H."/>
            <person name="Kataoka E."/>
            <person name="Keightley P.D."/>
            <person name="Kheradpour P."/>
            <person name="Kirkness E.F."/>
            <person name="Koerich L.B."/>
            <person name="Kristiansen K."/>
            <person name="Kudrna D."/>
            <person name="Kulathinal R.J."/>
            <person name="Kumar S."/>
            <person name="Kwok R."/>
            <person name="Lander E."/>
            <person name="Langley C.H."/>
            <person name="Lapoint R."/>
            <person name="Lazzaro B.P."/>
            <person name="Lee S.J."/>
            <person name="Levesque L."/>
            <person name="Li R."/>
            <person name="Lin C.F."/>
            <person name="Lin M.F."/>
            <person name="Lindblad-Toh K."/>
            <person name="Llopart A."/>
            <person name="Long M."/>
            <person name="Low L."/>
            <person name="Lozovsky E."/>
            <person name="Lu J."/>
            <person name="Luo M."/>
            <person name="Machado C.A."/>
            <person name="Makalowski W."/>
            <person name="Marzo M."/>
            <person name="Matsuda M."/>
            <person name="Matzkin L."/>
            <person name="McAllister B."/>
            <person name="McBride C.S."/>
            <person name="McKernan B."/>
            <person name="McKernan K."/>
            <person name="Mendez-Lago M."/>
            <person name="Minx P."/>
            <person name="Mollenhauer M.U."/>
            <person name="Montooth K."/>
            <person name="Mount S.M."/>
            <person name="Mu X."/>
            <person name="Myers E."/>
            <person name="Negre B."/>
            <person name="Newfeld S."/>
            <person name="Nielsen R."/>
            <person name="Noor M.A."/>
            <person name="O'Grady P."/>
            <person name="Pachter L."/>
            <person name="Papaceit M."/>
            <person name="Parisi M.J."/>
            <person name="Parisi M."/>
            <person name="Parts L."/>
            <person name="Pedersen J.S."/>
            <person name="Pesole G."/>
            <person name="Phillippy A.M."/>
            <person name="Ponting C.P."/>
            <person name="Pop M."/>
            <person name="Porcelli D."/>
            <person name="Powell J.R."/>
            <person name="Prohaska S."/>
            <person name="Pruitt K."/>
            <person name="Puig M."/>
            <person name="Quesneville H."/>
            <person name="Ram K.R."/>
            <person name="Rand D."/>
            <person name="Rasmussen M.D."/>
            <person name="Reed L.K."/>
            <person name="Reenan R."/>
            <person name="Reily A."/>
            <person name="Remington K.A."/>
            <person name="Rieger T.T."/>
            <person name="Ritchie M.G."/>
            <person name="Robin C."/>
            <person name="Rogers Y.H."/>
            <person name="Rohde C."/>
            <person name="Rozas J."/>
            <person name="Rubenfield M.J."/>
            <person name="Ruiz A."/>
            <person name="Russo S."/>
            <person name="Salzberg S.L."/>
            <person name="Sanchez-Gracia A."/>
            <person name="Saranga D.J."/>
            <person name="Sato H."/>
            <person name="Schaeffer S.W."/>
            <person name="Schatz M.C."/>
            <person name="Schlenke T."/>
            <person name="Schwartz R."/>
            <person name="Segarra C."/>
            <person name="Singh R.S."/>
            <person name="Sirot L."/>
            <person name="Sirota M."/>
            <person name="Sisneros N.B."/>
            <person name="Smith C.D."/>
            <person name="Smith T.F."/>
            <person name="Spieth J."/>
            <person name="Stage D.E."/>
            <person name="Stark A."/>
            <person name="Stephan W."/>
            <person name="Strausberg R.L."/>
            <person name="Strempel S."/>
            <person name="Sturgill D."/>
            <person name="Sutton G."/>
            <person name="Sutton G.G."/>
            <person name="Tao W."/>
            <person name="Teichmann S."/>
            <person name="Tobari Y.N."/>
            <person name="Tomimura Y."/>
            <person name="Tsolas J.M."/>
            <person name="Valente V.L."/>
            <person name="Venter E."/>
            <person name="Venter J.C."/>
            <person name="Vicario S."/>
            <person name="Vieira F.G."/>
            <person name="Vilella A.J."/>
            <person name="Villasante A."/>
            <person name="Walenz B."/>
            <person name="Wang J."/>
            <person name="Wasserman M."/>
            <person name="Watts T."/>
            <person name="Wilson D."/>
            <person name="Wilson R.K."/>
            <person name="Wing R.A."/>
            <person name="Wolfner M.F."/>
            <person name="Wong A."/>
            <person name="Wong G.K."/>
            <person name="Wu C.I."/>
            <person name="Wu G."/>
            <person name="Yamamoto D."/>
            <person name="Yang H.P."/>
            <person name="Yang S.P."/>
            <person name="Yorke J.A."/>
            <person name="Yoshida K."/>
            <person name="Zdobnov E."/>
            <person name="Zhang P."/>
            <person name="Zhang Y."/>
            <person name="Zimin A.V."/>
            <person name="Baldwin J."/>
            <person name="Abdouelleil A."/>
            <person name="Abdulkadir J."/>
            <person name="Abebe A."/>
            <person name="Abera B."/>
            <person name="Abreu J."/>
            <person name="Acer S.C."/>
            <person name="Aftuck L."/>
            <person name="Alexander A."/>
            <person name="An P."/>
            <person name="Anderson E."/>
            <person name="Anderson S."/>
            <person name="Arachi H."/>
            <person name="Azer M."/>
            <person name="Bachantsang P."/>
            <person name="Barry A."/>
            <person name="Bayul T."/>
            <person name="Berlin A."/>
            <person name="Bessette D."/>
            <person name="Bloom T."/>
            <person name="Blye J."/>
            <person name="Boguslavskiy L."/>
            <person name="Bonnet C."/>
            <person name="Boukhgalter B."/>
            <person name="Bourzgui I."/>
            <person name="Brown A."/>
            <person name="Cahill P."/>
            <person name="Channer S."/>
            <person name="Cheshatsang Y."/>
            <person name="Chuda L."/>
            <person name="Citroen M."/>
            <person name="Collymore A."/>
            <person name="Cooke P."/>
            <person name="Costello M."/>
            <person name="D'Aco K."/>
            <person name="Daza R."/>
            <person name="De Haan G."/>
            <person name="DeGray S."/>
            <person name="DeMaso C."/>
            <person name="Dhargay N."/>
            <person name="Dooley K."/>
            <person name="Dooley E."/>
            <person name="Doricent M."/>
            <person name="Dorje P."/>
            <person name="Dorjee K."/>
            <person name="Dupes A."/>
            <person name="Elong R."/>
            <person name="Falk J."/>
            <person name="Farina A."/>
            <person name="Faro S."/>
            <person name="Ferguson D."/>
            <person name="Fisher S."/>
            <person name="Foley C.D."/>
            <person name="Franke A."/>
            <person name="Friedrich D."/>
            <person name="Gadbois L."/>
            <person name="Gearin G."/>
            <person name="Gearin C.R."/>
            <person name="Giannoukos G."/>
            <person name="Goode T."/>
            <person name="Graham J."/>
            <person name="Grandbois E."/>
            <person name="Grewal S."/>
            <person name="Gyaltsen K."/>
            <person name="Hafez N."/>
            <person name="Hagos B."/>
            <person name="Hall J."/>
            <person name="Henson C."/>
            <person name="Hollinger A."/>
            <person name="Honan T."/>
            <person name="Huard M.D."/>
            <person name="Hughes L."/>
            <person name="Hurhula B."/>
            <person name="Husby M.E."/>
            <person name="Kamat A."/>
            <person name="Kanga B."/>
            <person name="Kashin S."/>
            <person name="Khazanovich D."/>
            <person name="Kisner P."/>
            <person name="Lance K."/>
            <person name="Lara M."/>
            <person name="Lee W."/>
            <person name="Lennon N."/>
            <person name="Letendre F."/>
            <person name="LeVine R."/>
            <person name="Lipovsky A."/>
            <person name="Liu X."/>
            <person name="Liu J."/>
            <person name="Liu S."/>
            <person name="Lokyitsang T."/>
            <person name="Lokyitsang Y."/>
            <person name="Lubonja R."/>
            <person name="Lui A."/>
            <person name="MacDonald P."/>
            <person name="Magnisalis V."/>
            <person name="Maru K."/>
            <person name="Matthews C."/>
            <person name="McCusker W."/>
            <person name="McDonough S."/>
            <person name="Mehta T."/>
            <person name="Meldrim J."/>
            <person name="Meneus L."/>
            <person name="Mihai O."/>
            <person name="Mihalev A."/>
            <person name="Mihova T."/>
            <person name="Mittelman R."/>
            <person name="Mlenga V."/>
            <person name="Montmayeur A."/>
            <person name="Mulrain L."/>
            <person name="Navidi A."/>
            <person name="Naylor J."/>
            <person name="Negash T."/>
            <person name="Nguyen T."/>
            <person name="Nguyen N."/>
            <person name="Nicol R."/>
            <person name="Norbu C."/>
            <person name="Norbu N."/>
            <person name="Novod N."/>
            <person name="O'Neill B."/>
            <person name="Osman S."/>
            <person name="Markiewicz E."/>
            <person name="Oyono O.L."/>
            <person name="Patti C."/>
            <person name="Phunkhang P."/>
            <person name="Pierre F."/>
            <person name="Priest M."/>
            <person name="Raghuraman S."/>
            <person name="Rege F."/>
            <person name="Reyes R."/>
            <person name="Rise C."/>
            <person name="Rogov P."/>
            <person name="Ross K."/>
            <person name="Ryan E."/>
            <person name="Settipalli S."/>
            <person name="Shea T."/>
            <person name="Sherpa N."/>
            <person name="Shi L."/>
            <person name="Shih D."/>
            <person name="Sparrow T."/>
            <person name="Spaulding J."/>
            <person name="Stalker J."/>
            <person name="Stange-Thomann N."/>
            <person name="Stavropoulos S."/>
            <person name="Stone C."/>
            <person name="Strader C."/>
            <person name="Tesfaye S."/>
            <person name="Thomson T."/>
            <person name="Thoulutsang Y."/>
            <person name="Thoulutsang D."/>
            <person name="Topham K."/>
            <person name="Topping I."/>
            <person name="Tsamla T."/>
            <person name="Vassiliev H."/>
            <person name="Vo A."/>
            <person name="Wangchuk T."/>
            <person name="Wangdi T."/>
            <person name="Weiand M."/>
            <person name="Wilkinson J."/>
            <person name="Wilson A."/>
            <person name="Yadav S."/>
            <person name="Young G."/>
            <person name="Yu Q."/>
            <person name="Zembek L."/>
            <person name="Zhong D."/>
            <person name="Zimmer A."/>
            <person name="Zwirko Z."/>
            <person name="Jaffe D.B."/>
            <person name="Alvarez P."/>
            <person name="Brockman W."/>
            <person name="Butler J."/>
            <person name="Chin C."/>
            <person name="Gnerre S."/>
            <person name="Grabherr M."/>
            <person name="Kleber M."/>
            <person name="Mauceli E."/>
            <person name="MacCallum I."/>
        </authorList>
    </citation>
    <scope>NUCLEOTIDE SEQUENCE [LARGE SCALE GENOMIC DNA]</scope>
    <source>
        <strain evidence="10">Tucson 14024-0371.13</strain>
    </source>
</reference>
<feature type="domain" description="ZZ-type" evidence="8">
    <location>
        <begin position="11"/>
        <end position="68"/>
    </location>
</feature>
<evidence type="ECO:0000256" key="5">
    <source>
        <dbReference type="ARBA" id="ARBA00022771"/>
    </source>
</evidence>
<evidence type="ECO:0000256" key="7">
    <source>
        <dbReference type="PROSITE-ProRule" id="PRU00228"/>
    </source>
</evidence>
<dbReference type="GO" id="GO:0045202">
    <property type="term" value="C:synapse"/>
    <property type="evidence" value="ECO:0007669"/>
    <property type="project" value="GOC"/>
</dbReference>
<evidence type="ECO:0000313" key="10">
    <source>
        <dbReference type="Proteomes" id="UP000007801"/>
    </source>
</evidence>
<dbReference type="GO" id="GO:0099536">
    <property type="term" value="P:synaptic signaling"/>
    <property type="evidence" value="ECO:0007669"/>
    <property type="project" value="TreeGrafter"/>
</dbReference>
<dbReference type="KEGG" id="dan:6498232"/>
<dbReference type="Gene3D" id="3.30.60.90">
    <property type="match status" value="1"/>
</dbReference>
<dbReference type="PANTHER" id="PTHR12268:SF13">
    <property type="entry name" value="E3 UBIQUITIN-PROTEIN LIGASE KCMF1"/>
    <property type="match status" value="1"/>
</dbReference>
<dbReference type="InterPro" id="IPR050774">
    <property type="entry name" value="KCMF1/Dystrophin"/>
</dbReference>
<evidence type="ECO:0000256" key="4">
    <source>
        <dbReference type="ARBA" id="ARBA00022723"/>
    </source>
</evidence>
<keyword evidence="6" id="KW-0862">Zinc</keyword>
<keyword evidence="4" id="KW-0479">Metal-binding</keyword>
<comment type="catalytic activity">
    <reaction evidence="1">
        <text>S-ubiquitinyl-[E2 ubiquitin-conjugating enzyme]-L-cysteine + [acceptor protein]-L-lysine = [E2 ubiquitin-conjugating enzyme]-L-cysteine + N(6)-ubiquitinyl-[acceptor protein]-L-lysine.</text>
        <dbReference type="EC" id="2.3.2.27"/>
    </reaction>
</comment>
<keyword evidence="10" id="KW-1185">Reference proteome</keyword>
<evidence type="ECO:0000256" key="3">
    <source>
        <dbReference type="ARBA" id="ARBA00022679"/>
    </source>
</evidence>
<dbReference type="EMBL" id="CH902620">
    <property type="protein sequence ID" value="EDV31572.2"/>
    <property type="molecule type" value="Genomic_DNA"/>
</dbReference>
<dbReference type="GO" id="GO:0023051">
    <property type="term" value="P:regulation of signaling"/>
    <property type="evidence" value="ECO:0007669"/>
    <property type="project" value="UniProtKB-ARBA"/>
</dbReference>
<dbReference type="InParanoid" id="B3MKL9"/>
<evidence type="ECO:0000256" key="2">
    <source>
        <dbReference type="ARBA" id="ARBA00012483"/>
    </source>
</evidence>
<dbReference type="eggNOG" id="KOG1280">
    <property type="taxonomic scope" value="Eukaryota"/>
</dbReference>
<dbReference type="SMART" id="SM00291">
    <property type="entry name" value="ZnF_ZZ"/>
    <property type="match status" value="1"/>
</dbReference>
<dbReference type="GO" id="GO:0061630">
    <property type="term" value="F:ubiquitin protein ligase activity"/>
    <property type="evidence" value="ECO:0007669"/>
    <property type="project" value="UniProtKB-EC"/>
</dbReference>
<dbReference type="EC" id="2.3.2.27" evidence="2"/>
<dbReference type="PANTHER" id="PTHR12268">
    <property type="entry name" value="E3 UBIQUITIN-PROTEIN LIGASE KCMF1"/>
    <property type="match status" value="1"/>
</dbReference>
<keyword evidence="3" id="KW-0808">Transferase</keyword>
<evidence type="ECO:0000259" key="8">
    <source>
        <dbReference type="PROSITE" id="PS50135"/>
    </source>
</evidence>
<dbReference type="InterPro" id="IPR043145">
    <property type="entry name" value="Znf_ZZ_sf"/>
</dbReference>
<dbReference type="GO" id="GO:0005886">
    <property type="term" value="C:plasma membrane"/>
    <property type="evidence" value="ECO:0007669"/>
    <property type="project" value="TreeGrafter"/>
</dbReference>
<evidence type="ECO:0000313" key="9">
    <source>
        <dbReference type="EMBL" id="EDV31572.2"/>
    </source>
</evidence>
<dbReference type="STRING" id="7217.B3MKL9"/>
<dbReference type="AlphaFoldDB" id="B3MKL9"/>
<keyword evidence="5 7" id="KW-0863">Zinc-finger</keyword>
<sequence>MESDKSEAQCHMGFTCNGCQRRNFPGRRFHCLACFEEFNLCNGCYALDVTTEDHKFDHAMHCILTPASMALFYTKDELRRGKLPVLIRCPYCKINNFNLEEFEQHLKELHPDADPGLLTCYKMNA</sequence>
<accession>B3MKL9</accession>
<dbReference type="Proteomes" id="UP000007801">
    <property type="component" value="Unassembled WGS sequence"/>
</dbReference>
<evidence type="ECO:0000256" key="6">
    <source>
        <dbReference type="ARBA" id="ARBA00022833"/>
    </source>
</evidence>
<dbReference type="GO" id="GO:0010646">
    <property type="term" value="P:regulation of cell communication"/>
    <property type="evidence" value="ECO:0007669"/>
    <property type="project" value="UniProtKB-ARBA"/>
</dbReference>
<gene>
    <name evidence="9" type="primary">Dana\GF15424</name>
    <name evidence="9" type="synonym">dana_GLEANR_16190</name>
    <name evidence="9" type="ORF">GF15424</name>
</gene>
<name>B3MKL9_DROAN</name>
<dbReference type="HOGENOM" id="CLU_079470_1_0_1"/>
<organism evidence="9 10">
    <name type="scientific">Drosophila ananassae</name>
    <name type="common">Fruit fly</name>
    <dbReference type="NCBI Taxonomy" id="7217"/>
    <lineage>
        <taxon>Eukaryota</taxon>
        <taxon>Metazoa</taxon>
        <taxon>Ecdysozoa</taxon>
        <taxon>Arthropoda</taxon>
        <taxon>Hexapoda</taxon>
        <taxon>Insecta</taxon>
        <taxon>Pterygota</taxon>
        <taxon>Neoptera</taxon>
        <taxon>Endopterygota</taxon>
        <taxon>Diptera</taxon>
        <taxon>Brachycera</taxon>
        <taxon>Muscomorpha</taxon>
        <taxon>Ephydroidea</taxon>
        <taxon>Drosophilidae</taxon>
        <taxon>Drosophila</taxon>
        <taxon>Sophophora</taxon>
    </lineage>
</organism>
<dbReference type="OrthoDB" id="7873042at2759"/>
<dbReference type="GO" id="GO:0008270">
    <property type="term" value="F:zinc ion binding"/>
    <property type="evidence" value="ECO:0007669"/>
    <property type="project" value="UniProtKB-KW"/>
</dbReference>
<proteinExistence type="predicted"/>
<protein>
    <recommendedName>
        <fullName evidence="2">RING-type E3 ubiquitin transferase</fullName>
        <ecNumber evidence="2">2.3.2.27</ecNumber>
    </recommendedName>
</protein>
<evidence type="ECO:0000256" key="1">
    <source>
        <dbReference type="ARBA" id="ARBA00000900"/>
    </source>
</evidence>
<dbReference type="SUPFAM" id="SSF57850">
    <property type="entry name" value="RING/U-box"/>
    <property type="match status" value="1"/>
</dbReference>